<dbReference type="AlphaFoldDB" id="Q6II94"/>
<feature type="compositionally biased region" description="Low complexity" evidence="1">
    <location>
        <begin position="46"/>
        <end position="65"/>
    </location>
</feature>
<feature type="region of interest" description="Disordered" evidence="1">
    <location>
        <begin position="38"/>
        <end position="66"/>
    </location>
</feature>
<name>Q6II94_DROME</name>
<protein>
    <submittedName>
        <fullName evidence="2">HDC19378</fullName>
    </submittedName>
</protein>
<gene>
    <name evidence="2" type="ORF">HDC19378</name>
</gene>
<evidence type="ECO:0000313" key="2">
    <source>
        <dbReference type="EMBL" id="DAA03372.1"/>
    </source>
</evidence>
<reference evidence="2" key="1">
    <citation type="journal article" date="2003" name="Genome Biol.">
        <title>An integrated gene annotation and transcriptional profiling approach towards the full gene content of the Drosophila genome.</title>
        <authorList>
            <person name="Hild M."/>
            <person name="Beckmann B."/>
            <person name="Haas S.A."/>
            <person name="Koch B."/>
            <person name="Solovyev V."/>
            <person name="Busold C."/>
            <person name="Fellenberg K."/>
            <person name="Boutros M."/>
            <person name="Vingron M."/>
            <person name="Sauer F."/>
            <person name="Hoheisel J.D."/>
            <person name="Paro R."/>
        </authorList>
    </citation>
    <scope>NUCLEOTIDE SEQUENCE</scope>
</reference>
<evidence type="ECO:0000256" key="1">
    <source>
        <dbReference type="SAM" id="MobiDB-lite"/>
    </source>
</evidence>
<dbReference type="EMBL" id="BK003172">
    <property type="protein sequence ID" value="DAA03372.1"/>
    <property type="molecule type" value="Genomic_DNA"/>
</dbReference>
<proteinExistence type="predicted"/>
<accession>Q6II94</accession>
<organism evidence="2">
    <name type="scientific">Drosophila melanogaster</name>
    <name type="common">Fruit fly</name>
    <dbReference type="NCBI Taxonomy" id="7227"/>
    <lineage>
        <taxon>Eukaryota</taxon>
        <taxon>Metazoa</taxon>
        <taxon>Ecdysozoa</taxon>
        <taxon>Arthropoda</taxon>
        <taxon>Hexapoda</taxon>
        <taxon>Insecta</taxon>
        <taxon>Pterygota</taxon>
        <taxon>Neoptera</taxon>
        <taxon>Endopterygota</taxon>
        <taxon>Diptera</taxon>
        <taxon>Brachycera</taxon>
        <taxon>Muscomorpha</taxon>
        <taxon>Ephydroidea</taxon>
        <taxon>Drosophilidae</taxon>
        <taxon>Drosophila</taxon>
        <taxon>Sophophora</taxon>
    </lineage>
</organism>
<sequence length="129" mass="14299">MAQRGSKSEGNALRTHGLLTTCNFMTPQKLWTAISPRVHQDDVRQSPPSSSVCSPPSSVLHPPSSNHDLHIHLHPPSSSFSIPNTLSSSRCRWRWGDGTSISTPTYLRLSSTHFISTPVRNWTLHVAIH</sequence>